<evidence type="ECO:0000256" key="7">
    <source>
        <dbReference type="ARBA" id="ARBA00022801"/>
    </source>
</evidence>
<comment type="caution">
    <text evidence="18">The sequence shown here is derived from an EMBL/GenBank/DDBJ whole genome shotgun (WGS) entry which is preliminary data.</text>
</comment>
<sequence>MEDDDDYDDIPDEDLMLAFDQSQGQPVTKSRQLPCTTSRTTLATASLRTRGAAAYHAGARIATHRSAPHEALEVELEGMFSDESDHESQAPSRSLDGHGARPLSRPQPRAFGRSQSFRQTTLLGQTLREADQRQPSSSNGRPYRVDQTVEPPTHHALNQEALRSYVYPLNLGAIRDYQYSIVKNSLYHNTLVALPTGLGKTFIAATVMLNFYRWTQNAKIVFVAPTKPLVSQQVEACLNIAGIPRSQATLLTGETPPALRESVWETKRLFFMTPQTMMNDLSKGCADPKSIVLIVIDEAHRATGDYAYVKIVQFLRRFNKSFRVLALTATPGSSVEAVQSVIDSLGISYVEIRTEESIDIRQYVHSKNEEIVSLEPSDEILRIRELFSKALKPFVDKLSAANVYWGRDPMALTTYGLLKAREDWAKGPGQHVNQGLKWQTMAVFAMLQSLAHAIKLLEYHGIKPFYDNLSDFRSETEDKGGKGSKNKQQLTKDKSFQDMMSMIEKWLKLDNFVGHPKISYLCETLLNHFMDAGAGSSTRAIVFCEYRGSAEELVRVLNKHKPLISAAVFVGQADSKRSEGMKQKEQIETIERFKNGGFNVLVATSIGEEGLDIGQVDLIICYDASSSPIRMLQRMGRTGRKRAGKVVLLLMKGKEEEKFAKAKDNYDQMQKMICDGARFSFRHDLSARIVPRSIIPEVDKRLVDIPIENSQDKSLPEPKRSTAGGKKQAMKKKFNMPDGVITGFMKASDIGQADGTGRRKQTQTVNKDELADIPALDNVCLGARETKELAEVYKHVPYQGADSEFIELPELGRFPQRSLRPYKHVKHGAVTKRVVRLFKTMEKLKTETDEDAGACGTNASDWKKISMPAYADDTDAEISGTMSAPNHANTPGSVAREATPFAFDEESGGEQEANPVGARKATRGGRKATTSTRGRKAAKPRSRLKVTGDHLEDMGDDLTRTSGMVPSSNGSDDGEDLDGFVVGDDEPFSSFPSMRSSPPFKPSSAEDRSLKPATKSSTFYEPMDLTMTQESLPDVTELLSSTKSKKAPRPPPAQSTISEDDEEEEVVRPVKKAPTRTKRKPTPVATSSEEDDVVDAARKSVLNKRRRVIADSEDEDDE</sequence>
<comment type="subunit">
    <text evidence="4 14">Interacts with the MHF histone-fold complex to form the FANCM-MHF complex.</text>
</comment>
<dbReference type="SMART" id="SM00487">
    <property type="entry name" value="DEXDc"/>
    <property type="match status" value="1"/>
</dbReference>
<feature type="compositionally biased region" description="Basic and acidic residues" evidence="15">
    <location>
        <begin position="946"/>
        <end position="959"/>
    </location>
</feature>
<dbReference type="PANTHER" id="PTHR14025:SF20">
    <property type="entry name" value="FANCONI ANEMIA GROUP M PROTEIN"/>
    <property type="match status" value="1"/>
</dbReference>
<keyword evidence="9" id="KW-0067">ATP-binding</keyword>
<dbReference type="Gene3D" id="1.20.1320.20">
    <property type="entry name" value="hef helicase domain"/>
    <property type="match status" value="1"/>
</dbReference>
<dbReference type="Gene3D" id="3.40.50.300">
    <property type="entry name" value="P-loop containing nucleotide triphosphate hydrolases"/>
    <property type="match status" value="2"/>
</dbReference>
<dbReference type="FunFam" id="3.40.50.300:FF:001992">
    <property type="entry name" value="ATP-dependent RNA helicase, putative"/>
    <property type="match status" value="1"/>
</dbReference>
<dbReference type="GO" id="GO:0005634">
    <property type="term" value="C:nucleus"/>
    <property type="evidence" value="ECO:0007669"/>
    <property type="project" value="UniProtKB-SubCell"/>
</dbReference>
<dbReference type="InterPro" id="IPR006935">
    <property type="entry name" value="Helicase/UvrB_N"/>
</dbReference>
<evidence type="ECO:0000313" key="19">
    <source>
        <dbReference type="Proteomes" id="UP000275385"/>
    </source>
</evidence>
<keyword evidence="11" id="KW-0234">DNA repair</keyword>
<keyword evidence="7" id="KW-0378">Hydrolase</keyword>
<feature type="domain" description="Helicase ATP-binding" evidence="16">
    <location>
        <begin position="181"/>
        <end position="349"/>
    </location>
</feature>
<dbReference type="SMART" id="SM00490">
    <property type="entry name" value="HELICc"/>
    <property type="match status" value="1"/>
</dbReference>
<feature type="domain" description="Helicase C-terminal" evidence="17">
    <location>
        <begin position="525"/>
        <end position="685"/>
    </location>
</feature>
<keyword evidence="10" id="KW-0238">DNA-binding</keyword>
<feature type="compositionally biased region" description="Basic residues" evidence="15">
    <location>
        <begin position="933"/>
        <end position="944"/>
    </location>
</feature>
<dbReference type="GO" id="GO:0045003">
    <property type="term" value="P:double-strand break repair via synthesis-dependent strand annealing"/>
    <property type="evidence" value="ECO:0007669"/>
    <property type="project" value="TreeGrafter"/>
</dbReference>
<dbReference type="GO" id="GO:0043138">
    <property type="term" value="F:3'-5' DNA helicase activity"/>
    <property type="evidence" value="ECO:0007669"/>
    <property type="project" value="InterPro"/>
</dbReference>
<dbReference type="GO" id="GO:0016887">
    <property type="term" value="F:ATP hydrolysis activity"/>
    <property type="evidence" value="ECO:0007669"/>
    <property type="project" value="RHEA"/>
</dbReference>
<dbReference type="STRING" id="177199.A0A420XYD3"/>
<dbReference type="InterPro" id="IPR044749">
    <property type="entry name" value="FANCM_DEXDc"/>
</dbReference>
<evidence type="ECO:0000256" key="14">
    <source>
        <dbReference type="RuleBase" id="RU367027"/>
    </source>
</evidence>
<dbReference type="Proteomes" id="UP000275385">
    <property type="component" value="Unassembled WGS sequence"/>
</dbReference>
<evidence type="ECO:0000256" key="2">
    <source>
        <dbReference type="ARBA" id="ARBA00004123"/>
    </source>
</evidence>
<dbReference type="CDD" id="cd18801">
    <property type="entry name" value="SF2_C_FANCM_Hef"/>
    <property type="match status" value="1"/>
</dbReference>
<evidence type="ECO:0000256" key="8">
    <source>
        <dbReference type="ARBA" id="ARBA00022806"/>
    </source>
</evidence>
<dbReference type="SUPFAM" id="SSF52540">
    <property type="entry name" value="P-loop containing nucleoside triphosphate hydrolases"/>
    <property type="match status" value="1"/>
</dbReference>
<reference evidence="18 19" key="1">
    <citation type="submission" date="2018-08" db="EMBL/GenBank/DDBJ databases">
        <title>Draft genome of the lignicolous fungus Coniochaeta pulveracea.</title>
        <authorList>
            <person name="Borstlap C.J."/>
            <person name="De Witt R.N."/>
            <person name="Botha A."/>
            <person name="Volschenk H."/>
        </authorList>
    </citation>
    <scope>NUCLEOTIDE SEQUENCE [LARGE SCALE GENOMIC DNA]</scope>
    <source>
        <strain evidence="18 19">CAB683</strain>
    </source>
</reference>
<comment type="function">
    <text evidence="1 14">ATP-dependent DNA helicase involved in DNA damage repair by homologous recombination and in genome maintenance. Capable of unwinding D-loops. Plays a role in limiting crossover recombinants during mitotic DNA double-strand break (DSB) repair. Component of a FANCM-MHF complex which promotes gene conversion at blocked replication forks, probably by reversal of the stalled fork.</text>
</comment>
<dbReference type="GO" id="GO:0036297">
    <property type="term" value="P:interstrand cross-link repair"/>
    <property type="evidence" value="ECO:0007669"/>
    <property type="project" value="UniProtKB-ARBA"/>
</dbReference>
<keyword evidence="6" id="KW-0227">DNA damage</keyword>
<dbReference type="CDD" id="cd12091">
    <property type="entry name" value="FANCM_ID"/>
    <property type="match status" value="1"/>
</dbReference>
<dbReference type="EMBL" id="QVQW01000095">
    <property type="protein sequence ID" value="RKU40674.1"/>
    <property type="molecule type" value="Genomic_DNA"/>
</dbReference>
<keyword evidence="19" id="KW-1185">Reference proteome</keyword>
<dbReference type="InterPro" id="IPR001650">
    <property type="entry name" value="Helicase_C-like"/>
</dbReference>
<evidence type="ECO:0000256" key="9">
    <source>
        <dbReference type="ARBA" id="ARBA00022840"/>
    </source>
</evidence>
<proteinExistence type="inferred from homology"/>
<evidence type="ECO:0000256" key="4">
    <source>
        <dbReference type="ARBA" id="ARBA00011390"/>
    </source>
</evidence>
<dbReference type="PROSITE" id="PS51192">
    <property type="entry name" value="HELICASE_ATP_BIND_1"/>
    <property type="match status" value="1"/>
</dbReference>
<evidence type="ECO:0000256" key="6">
    <source>
        <dbReference type="ARBA" id="ARBA00022763"/>
    </source>
</evidence>
<dbReference type="InterPro" id="IPR039686">
    <property type="entry name" value="FANCM/Mph1-like_ID"/>
</dbReference>
<keyword evidence="8 18" id="KW-0347">Helicase</keyword>
<evidence type="ECO:0000256" key="5">
    <source>
        <dbReference type="ARBA" id="ARBA00022741"/>
    </source>
</evidence>
<evidence type="ECO:0000256" key="13">
    <source>
        <dbReference type="ARBA" id="ARBA00047995"/>
    </source>
</evidence>
<evidence type="ECO:0000256" key="15">
    <source>
        <dbReference type="SAM" id="MobiDB-lite"/>
    </source>
</evidence>
<dbReference type="GO" id="GO:0005524">
    <property type="term" value="F:ATP binding"/>
    <property type="evidence" value="ECO:0007669"/>
    <property type="project" value="UniProtKB-UniRule"/>
</dbReference>
<gene>
    <name evidence="18" type="primary">MPH1</name>
    <name evidence="18" type="ORF">DL546_003405</name>
</gene>
<evidence type="ECO:0000256" key="3">
    <source>
        <dbReference type="ARBA" id="ARBA00009889"/>
    </source>
</evidence>
<evidence type="ECO:0000256" key="12">
    <source>
        <dbReference type="ARBA" id="ARBA00023242"/>
    </source>
</evidence>
<protein>
    <recommendedName>
        <fullName evidence="14">ATP-dependent DNA helicase</fullName>
        <ecNumber evidence="14">3.6.4.12</ecNumber>
    </recommendedName>
</protein>
<evidence type="ECO:0000259" key="17">
    <source>
        <dbReference type="PROSITE" id="PS51194"/>
    </source>
</evidence>
<comment type="similarity">
    <text evidence="3 14">Belongs to the DEAD box helicase family. DEAH subfamily. FANCM sub-subfamily.</text>
</comment>
<feature type="compositionally biased region" description="Basic residues" evidence="15">
    <location>
        <begin position="1069"/>
        <end position="1081"/>
    </location>
</feature>
<evidence type="ECO:0000313" key="18">
    <source>
        <dbReference type="EMBL" id="RKU40674.1"/>
    </source>
</evidence>
<evidence type="ECO:0000256" key="11">
    <source>
        <dbReference type="ARBA" id="ARBA00023204"/>
    </source>
</evidence>
<evidence type="ECO:0000256" key="10">
    <source>
        <dbReference type="ARBA" id="ARBA00023125"/>
    </source>
</evidence>
<feature type="compositionally biased region" description="Basic and acidic residues" evidence="15">
    <location>
        <begin position="710"/>
        <end position="720"/>
    </location>
</feature>
<evidence type="ECO:0000256" key="1">
    <source>
        <dbReference type="ARBA" id="ARBA00003813"/>
    </source>
</evidence>
<dbReference type="AlphaFoldDB" id="A0A420XYD3"/>
<comment type="catalytic activity">
    <reaction evidence="13 14">
        <text>ATP + H2O = ADP + phosphate + H(+)</text>
        <dbReference type="Rhea" id="RHEA:13065"/>
        <dbReference type="ChEBI" id="CHEBI:15377"/>
        <dbReference type="ChEBI" id="CHEBI:15378"/>
        <dbReference type="ChEBI" id="CHEBI:30616"/>
        <dbReference type="ChEBI" id="CHEBI:43474"/>
        <dbReference type="ChEBI" id="CHEBI:456216"/>
        <dbReference type="EC" id="3.6.4.12"/>
    </reaction>
</comment>
<dbReference type="InterPro" id="IPR014001">
    <property type="entry name" value="Helicase_ATP-bd"/>
</dbReference>
<feature type="compositionally biased region" description="Low complexity" evidence="15">
    <location>
        <begin position="988"/>
        <end position="998"/>
    </location>
</feature>
<name>A0A420XYD3_9PEZI</name>
<keyword evidence="5" id="KW-0547">Nucleotide-binding</keyword>
<dbReference type="CDD" id="cd18033">
    <property type="entry name" value="DEXDc_FANCM"/>
    <property type="match status" value="1"/>
</dbReference>
<feature type="compositionally biased region" description="Polar residues" evidence="15">
    <location>
        <begin position="960"/>
        <end position="971"/>
    </location>
</feature>
<feature type="compositionally biased region" description="Polar residues" evidence="15">
    <location>
        <begin position="113"/>
        <end position="124"/>
    </location>
</feature>
<evidence type="ECO:0000259" key="16">
    <source>
        <dbReference type="PROSITE" id="PS51192"/>
    </source>
</evidence>
<comment type="subcellular location">
    <subcellularLocation>
        <location evidence="2 14">Nucleus</location>
    </subcellularLocation>
</comment>
<organism evidence="18 19">
    <name type="scientific">Coniochaeta pulveracea</name>
    <dbReference type="NCBI Taxonomy" id="177199"/>
    <lineage>
        <taxon>Eukaryota</taxon>
        <taxon>Fungi</taxon>
        <taxon>Dikarya</taxon>
        <taxon>Ascomycota</taxon>
        <taxon>Pezizomycotina</taxon>
        <taxon>Sordariomycetes</taxon>
        <taxon>Sordariomycetidae</taxon>
        <taxon>Coniochaetales</taxon>
        <taxon>Coniochaetaceae</taxon>
        <taxon>Coniochaeta</taxon>
    </lineage>
</organism>
<dbReference type="FunFam" id="3.40.50.300:FF:000861">
    <property type="entry name" value="Fanconi anemia, complementation group M"/>
    <property type="match status" value="1"/>
</dbReference>
<dbReference type="InterPro" id="IPR027417">
    <property type="entry name" value="P-loop_NTPase"/>
</dbReference>
<accession>A0A420XYD3</accession>
<dbReference type="GO" id="GO:0000400">
    <property type="term" value="F:four-way junction DNA binding"/>
    <property type="evidence" value="ECO:0007669"/>
    <property type="project" value="TreeGrafter"/>
</dbReference>
<dbReference type="GO" id="GO:0009378">
    <property type="term" value="F:four-way junction helicase activity"/>
    <property type="evidence" value="ECO:0007669"/>
    <property type="project" value="TreeGrafter"/>
</dbReference>
<keyword evidence="12" id="KW-0539">Nucleus</keyword>
<dbReference type="Pfam" id="PF04851">
    <property type="entry name" value="ResIII"/>
    <property type="match status" value="1"/>
</dbReference>
<dbReference type="OrthoDB" id="164902at2759"/>
<feature type="compositionally biased region" description="Acidic residues" evidence="15">
    <location>
        <begin position="972"/>
        <end position="987"/>
    </location>
</feature>
<dbReference type="PANTHER" id="PTHR14025">
    <property type="entry name" value="FANCONI ANEMIA GROUP M FANCM FAMILY MEMBER"/>
    <property type="match status" value="1"/>
</dbReference>
<feature type="region of interest" description="Disordered" evidence="15">
    <location>
        <begin position="709"/>
        <end position="732"/>
    </location>
</feature>
<dbReference type="PROSITE" id="PS51194">
    <property type="entry name" value="HELICASE_CTER"/>
    <property type="match status" value="1"/>
</dbReference>
<feature type="region of interest" description="Disordered" evidence="15">
    <location>
        <begin position="904"/>
        <end position="1118"/>
    </location>
</feature>
<feature type="region of interest" description="Disordered" evidence="15">
    <location>
        <begin position="80"/>
        <end position="150"/>
    </location>
</feature>
<dbReference type="EC" id="3.6.4.12" evidence="14"/>
<dbReference type="Pfam" id="PF00271">
    <property type="entry name" value="Helicase_C"/>
    <property type="match status" value="1"/>
</dbReference>